<dbReference type="PANTHER" id="PTHR30372">
    <property type="entry name" value="LIPID-A-DISACCHARIDE SYNTHASE"/>
    <property type="match status" value="1"/>
</dbReference>
<dbReference type="GO" id="GO:0005543">
    <property type="term" value="F:phospholipid binding"/>
    <property type="evidence" value="ECO:0007669"/>
    <property type="project" value="TreeGrafter"/>
</dbReference>
<keyword evidence="5" id="KW-0808">Transferase</keyword>
<evidence type="ECO:0000256" key="7">
    <source>
        <dbReference type="ARBA" id="ARBA00048975"/>
    </source>
</evidence>
<dbReference type="InterPro" id="IPR003835">
    <property type="entry name" value="Glyco_trans_19"/>
</dbReference>
<dbReference type="SUPFAM" id="SSF53756">
    <property type="entry name" value="UDP-Glycosyltransferase/glycogen phosphorylase"/>
    <property type="match status" value="1"/>
</dbReference>
<comment type="catalytic activity">
    <reaction evidence="7">
        <text>a lipid X + a UDP-2-N,3-O-bis[(3R)-3-hydroxyacyl]-alpha-D-glucosamine = a lipid A disaccharide + UDP + H(+)</text>
        <dbReference type="Rhea" id="RHEA:67828"/>
        <dbReference type="ChEBI" id="CHEBI:15378"/>
        <dbReference type="ChEBI" id="CHEBI:58223"/>
        <dbReference type="ChEBI" id="CHEBI:137748"/>
        <dbReference type="ChEBI" id="CHEBI:176338"/>
        <dbReference type="ChEBI" id="CHEBI:176343"/>
        <dbReference type="EC" id="2.4.1.182"/>
    </reaction>
</comment>
<keyword evidence="6" id="KW-0443">Lipid metabolism</keyword>
<evidence type="ECO:0000256" key="3">
    <source>
        <dbReference type="ARBA" id="ARBA00022556"/>
    </source>
</evidence>
<keyword evidence="3" id="KW-0441">Lipid A biosynthesis</keyword>
<dbReference type="AlphaFoldDB" id="A0A382APJ7"/>
<keyword evidence="4" id="KW-0328">Glycosyltransferase</keyword>
<evidence type="ECO:0000256" key="5">
    <source>
        <dbReference type="ARBA" id="ARBA00022679"/>
    </source>
</evidence>
<evidence type="ECO:0000256" key="6">
    <source>
        <dbReference type="ARBA" id="ARBA00023098"/>
    </source>
</evidence>
<accession>A0A382APJ7</accession>
<organism evidence="8">
    <name type="scientific">marine metagenome</name>
    <dbReference type="NCBI Taxonomy" id="408172"/>
    <lineage>
        <taxon>unclassified sequences</taxon>
        <taxon>metagenomes</taxon>
        <taxon>ecological metagenomes</taxon>
    </lineage>
</organism>
<dbReference type="HAMAP" id="MF_00392">
    <property type="entry name" value="LpxB"/>
    <property type="match status" value="1"/>
</dbReference>
<keyword evidence="2" id="KW-0444">Lipid biosynthesis</keyword>
<evidence type="ECO:0000256" key="2">
    <source>
        <dbReference type="ARBA" id="ARBA00022516"/>
    </source>
</evidence>
<gene>
    <name evidence="8" type="ORF">METZ01_LOCUS156075</name>
</gene>
<dbReference type="PANTHER" id="PTHR30372:SF4">
    <property type="entry name" value="LIPID-A-DISACCHARIDE SYNTHASE, MITOCHONDRIAL-RELATED"/>
    <property type="match status" value="1"/>
</dbReference>
<evidence type="ECO:0000256" key="4">
    <source>
        <dbReference type="ARBA" id="ARBA00022676"/>
    </source>
</evidence>
<dbReference type="Pfam" id="PF02684">
    <property type="entry name" value="LpxB"/>
    <property type="match status" value="1"/>
</dbReference>
<reference evidence="8" key="1">
    <citation type="submission" date="2018-05" db="EMBL/GenBank/DDBJ databases">
        <authorList>
            <person name="Lanie J.A."/>
            <person name="Ng W.-L."/>
            <person name="Kazmierczak K.M."/>
            <person name="Andrzejewski T.M."/>
            <person name="Davidsen T.M."/>
            <person name="Wayne K.J."/>
            <person name="Tettelin H."/>
            <person name="Glass J.I."/>
            <person name="Rusch D."/>
            <person name="Podicherti R."/>
            <person name="Tsui H.-C.T."/>
            <person name="Winkler M.E."/>
        </authorList>
    </citation>
    <scope>NUCLEOTIDE SEQUENCE</scope>
</reference>
<dbReference type="EC" id="2.4.1.182" evidence="1"/>
<proteinExistence type="inferred from homology"/>
<dbReference type="GO" id="GO:0009245">
    <property type="term" value="P:lipid A biosynthetic process"/>
    <property type="evidence" value="ECO:0007669"/>
    <property type="project" value="UniProtKB-KW"/>
</dbReference>
<protein>
    <recommendedName>
        <fullName evidence="1">lipid-A-disaccharide synthase</fullName>
        <ecNumber evidence="1">2.4.1.182</ecNumber>
    </recommendedName>
</protein>
<dbReference type="GO" id="GO:0008915">
    <property type="term" value="F:lipid-A-disaccharide synthase activity"/>
    <property type="evidence" value="ECO:0007669"/>
    <property type="project" value="UniProtKB-EC"/>
</dbReference>
<name>A0A382APJ7_9ZZZZ</name>
<dbReference type="NCBIfam" id="TIGR00215">
    <property type="entry name" value="lpxB"/>
    <property type="match status" value="1"/>
</dbReference>
<evidence type="ECO:0000256" key="1">
    <source>
        <dbReference type="ARBA" id="ARBA00012687"/>
    </source>
</evidence>
<dbReference type="GO" id="GO:0016020">
    <property type="term" value="C:membrane"/>
    <property type="evidence" value="ECO:0007669"/>
    <property type="project" value="GOC"/>
</dbReference>
<sequence length="381" mass="42513">MTSNFQLSVDDQKLVVIIAGEPSGDLHASQVARRLKERLPEIELAGMGGDLMESAGVKLLFHIRDSAVMGISEVLNMIPAFLQKQRDLKKLIATKKPSVVVLVDFGDFNLGIAKFAHQLNIPTIYYIPPKAWAWRGNRVEKLARTTSIIASIFPFETEFYRKKGANVEFVGHPLLDVAQTDFTQTEARKSLDIADNYPVVGLMPGSRRKEIQCLLPIMLEVAQNLLRRIPSCRFILPLAPGIDRQSLPNMPFVKIIEDAVYPSMRAADLMLVASGTATLEAACIGTPMIIVYKVSLLTWWIIQHFVNLEFIGLPNIIAGREIVPELLQDEVTTNQVTATVIDLLENPEQCQKQRQELKQVSKSLGSIGARERVTDLILNYL</sequence>
<dbReference type="EMBL" id="UINC01026201">
    <property type="protein sequence ID" value="SVB03221.1"/>
    <property type="molecule type" value="Genomic_DNA"/>
</dbReference>
<evidence type="ECO:0000313" key="8">
    <source>
        <dbReference type="EMBL" id="SVB03221.1"/>
    </source>
</evidence>